<evidence type="ECO:0000313" key="2">
    <source>
        <dbReference type="Proteomes" id="UP000683511"/>
    </source>
</evidence>
<protein>
    <submittedName>
        <fullName evidence="1">Uncharacterized protein</fullName>
    </submittedName>
</protein>
<organism evidence="1 2">
    <name type="scientific">Richelia sinica FACHB-800</name>
    <dbReference type="NCBI Taxonomy" id="1357546"/>
    <lineage>
        <taxon>Bacteria</taxon>
        <taxon>Bacillati</taxon>
        <taxon>Cyanobacteriota</taxon>
        <taxon>Cyanophyceae</taxon>
        <taxon>Nostocales</taxon>
        <taxon>Nostocaceae</taxon>
        <taxon>Richelia</taxon>
    </lineage>
</organism>
<gene>
    <name evidence="1" type="ORF">B6N60_05270</name>
</gene>
<proteinExistence type="predicted"/>
<dbReference type="EMBL" id="CP021056">
    <property type="protein sequence ID" value="QXE26537.1"/>
    <property type="molecule type" value="Genomic_DNA"/>
</dbReference>
<accession>A0A975TE60</accession>
<dbReference type="AlphaFoldDB" id="A0A975TE60"/>
<dbReference type="RefSeq" id="WP_190605385.1">
    <property type="nucleotide sequence ID" value="NZ_CP021056.1"/>
</dbReference>
<name>A0A975TE60_9NOST</name>
<keyword evidence="2" id="KW-1185">Reference proteome</keyword>
<evidence type="ECO:0000313" key="1">
    <source>
        <dbReference type="EMBL" id="QXE26537.1"/>
    </source>
</evidence>
<dbReference type="Proteomes" id="UP000683511">
    <property type="component" value="Chromosome"/>
</dbReference>
<reference evidence="1" key="1">
    <citation type="submission" date="2017-04" db="EMBL/GenBank/DDBJ databases">
        <title>Genome deletions in a multicellular cyanobacterial endosymbiont for morphological adaptation in marine diatoms.</title>
        <authorList>
            <person name="Wang Y."/>
            <person name="Gao H."/>
            <person name="Li R."/>
            <person name="Xu X."/>
        </authorList>
    </citation>
    <scope>NUCLEOTIDE SEQUENCE</scope>
    <source>
        <strain evidence="1">FACHB 800</strain>
    </source>
</reference>
<dbReference type="KEGG" id="rsin:B6N60_05270"/>
<sequence>MRQSVKLCASLDPLKTRDWYRDDSLYQILLVTPRAQNNSHQVPPGPHIETTIVTKTRGEFSSSEYQLDYSSVRKLKKLEYPRVGDPEKIGSYLPSPGSVLANGFVQALAAEQSSDENDYASVELNNFYSPIRNLLQTRQMSQLIAKTWDAYLEANKDHRYIWNQFTNGQWNNIQFDLLDGLVAREIFLITPNYPPDHLIPDNLDPYYPLKPKQDPDEASRLLILPSSLAWQGIALSLLLAGQAYYKLGEPGQEQYHQIYPPILSTGEIVTEYSLEVSWNIFQGNVREMSTSPTSNSLAARVVFPYPPIPSELNLPAQHIKTWAYASDKDGDIPFYDQTDDGKYLVNVLYYTPPYPYIPLSSCS</sequence>